<accession>A0A9D4R5I4</accession>
<reference evidence="1" key="2">
    <citation type="submission" date="2020-11" db="EMBL/GenBank/DDBJ databases">
        <authorList>
            <person name="McCartney M.A."/>
            <person name="Auch B."/>
            <person name="Kono T."/>
            <person name="Mallez S."/>
            <person name="Becker A."/>
            <person name="Gohl D.M."/>
            <person name="Silverstein K.A.T."/>
            <person name="Koren S."/>
            <person name="Bechman K.B."/>
            <person name="Herman A."/>
            <person name="Abrahante J.E."/>
            <person name="Garbe J."/>
        </authorList>
    </citation>
    <scope>NUCLEOTIDE SEQUENCE</scope>
    <source>
        <strain evidence="1">Duluth1</strain>
        <tissue evidence="1">Whole animal</tissue>
    </source>
</reference>
<organism evidence="1 2">
    <name type="scientific">Dreissena polymorpha</name>
    <name type="common">Zebra mussel</name>
    <name type="synonym">Mytilus polymorpha</name>
    <dbReference type="NCBI Taxonomy" id="45954"/>
    <lineage>
        <taxon>Eukaryota</taxon>
        <taxon>Metazoa</taxon>
        <taxon>Spiralia</taxon>
        <taxon>Lophotrochozoa</taxon>
        <taxon>Mollusca</taxon>
        <taxon>Bivalvia</taxon>
        <taxon>Autobranchia</taxon>
        <taxon>Heteroconchia</taxon>
        <taxon>Euheterodonta</taxon>
        <taxon>Imparidentia</taxon>
        <taxon>Neoheterodontei</taxon>
        <taxon>Myida</taxon>
        <taxon>Dreissenoidea</taxon>
        <taxon>Dreissenidae</taxon>
        <taxon>Dreissena</taxon>
    </lineage>
</organism>
<proteinExistence type="predicted"/>
<dbReference type="AlphaFoldDB" id="A0A9D4R5I4"/>
<dbReference type="EMBL" id="JAIWYP010000003">
    <property type="protein sequence ID" value="KAH3853995.1"/>
    <property type="molecule type" value="Genomic_DNA"/>
</dbReference>
<keyword evidence="2" id="KW-1185">Reference proteome</keyword>
<name>A0A9D4R5I4_DREPO</name>
<reference evidence="1" key="1">
    <citation type="journal article" date="2019" name="bioRxiv">
        <title>The Genome of the Zebra Mussel, Dreissena polymorpha: A Resource for Invasive Species Research.</title>
        <authorList>
            <person name="McCartney M.A."/>
            <person name="Auch B."/>
            <person name="Kono T."/>
            <person name="Mallez S."/>
            <person name="Zhang Y."/>
            <person name="Obille A."/>
            <person name="Becker A."/>
            <person name="Abrahante J.E."/>
            <person name="Garbe J."/>
            <person name="Badalamenti J.P."/>
            <person name="Herman A."/>
            <person name="Mangelson H."/>
            <person name="Liachko I."/>
            <person name="Sullivan S."/>
            <person name="Sone E.D."/>
            <person name="Koren S."/>
            <person name="Silverstein K.A.T."/>
            <person name="Beckman K.B."/>
            <person name="Gohl D.M."/>
        </authorList>
    </citation>
    <scope>NUCLEOTIDE SEQUENCE</scope>
    <source>
        <strain evidence="1">Duluth1</strain>
        <tissue evidence="1">Whole animal</tissue>
    </source>
</reference>
<evidence type="ECO:0000313" key="1">
    <source>
        <dbReference type="EMBL" id="KAH3853995.1"/>
    </source>
</evidence>
<evidence type="ECO:0000313" key="2">
    <source>
        <dbReference type="Proteomes" id="UP000828390"/>
    </source>
</evidence>
<dbReference type="Proteomes" id="UP000828390">
    <property type="component" value="Unassembled WGS sequence"/>
</dbReference>
<gene>
    <name evidence="1" type="ORF">DPMN_096534</name>
</gene>
<protein>
    <submittedName>
        <fullName evidence="1">Uncharacterized protein</fullName>
    </submittedName>
</protein>
<comment type="caution">
    <text evidence="1">The sequence shown here is derived from an EMBL/GenBank/DDBJ whole genome shotgun (WGS) entry which is preliminary data.</text>
</comment>
<sequence>MMAADQEVSKMDTSGEVIPTIGHVVPVDSTAVNNSEVSIYRNSTGNSQYELSSYDSTAVTNHEVSSYWNPPGNSQQELSSYGSTTATNREVSGYLNPLVTASSICPAMEAPR</sequence>